<dbReference type="Gene3D" id="1.10.10.60">
    <property type="entry name" value="Homeodomain-like"/>
    <property type="match status" value="1"/>
</dbReference>
<accession>A0A547PHA5</accession>
<dbReference type="GO" id="GO:0004803">
    <property type="term" value="F:transposase activity"/>
    <property type="evidence" value="ECO:0007669"/>
    <property type="project" value="InterPro"/>
</dbReference>
<dbReference type="InterPro" id="IPR009057">
    <property type="entry name" value="Homeodomain-like_sf"/>
</dbReference>
<dbReference type="GO" id="GO:0006313">
    <property type="term" value="P:DNA transposition"/>
    <property type="evidence" value="ECO:0007669"/>
    <property type="project" value="InterPro"/>
</dbReference>
<name>A0A547PHA5_9RHOB</name>
<evidence type="ECO:0000256" key="1">
    <source>
        <dbReference type="SAM" id="Coils"/>
    </source>
</evidence>
<comment type="caution">
    <text evidence="3">The sequence shown here is derived from an EMBL/GenBank/DDBJ whole genome shotgun (WGS) entry which is preliminary data.</text>
</comment>
<evidence type="ECO:0000313" key="4">
    <source>
        <dbReference type="Proteomes" id="UP000318590"/>
    </source>
</evidence>
<evidence type="ECO:0000256" key="2">
    <source>
        <dbReference type="SAM" id="MobiDB-lite"/>
    </source>
</evidence>
<feature type="coiled-coil region" evidence="1">
    <location>
        <begin position="66"/>
        <end position="93"/>
    </location>
</feature>
<protein>
    <submittedName>
        <fullName evidence="3">Transposase</fullName>
    </submittedName>
</protein>
<dbReference type="EMBL" id="VFSV01000131">
    <property type="protein sequence ID" value="TRD13527.1"/>
    <property type="molecule type" value="Genomic_DNA"/>
</dbReference>
<dbReference type="Proteomes" id="UP000318590">
    <property type="component" value="Unassembled WGS sequence"/>
</dbReference>
<sequence length="98" mass="11199">MGRHRREYADEFKGEMQGAPLVEAPHRTGSTRLYEPGATQGSVAKELGVISTQLNTWRPEIEVFGWSEAKRRLKADAAELERLRQKNKRLADKNGTYR</sequence>
<dbReference type="SUPFAM" id="SSF46689">
    <property type="entry name" value="Homeodomain-like"/>
    <property type="match status" value="1"/>
</dbReference>
<keyword evidence="1" id="KW-0175">Coiled coil</keyword>
<dbReference type="AlphaFoldDB" id="A0A547PHA5"/>
<reference evidence="3 4" key="1">
    <citation type="submission" date="2019-06" db="EMBL/GenBank/DDBJ databases">
        <title>Paenimaribius caenipelagi gen. nov., sp. nov., isolated from a tidal flat.</title>
        <authorList>
            <person name="Yoon J.-H."/>
        </authorList>
    </citation>
    <scope>NUCLEOTIDE SEQUENCE [LARGE SCALE GENOMIC DNA]</scope>
    <source>
        <strain evidence="3 4">JBTF-M29</strain>
    </source>
</reference>
<organism evidence="3 4">
    <name type="scientific">Palleronia caenipelagi</name>
    <dbReference type="NCBI Taxonomy" id="2489174"/>
    <lineage>
        <taxon>Bacteria</taxon>
        <taxon>Pseudomonadati</taxon>
        <taxon>Pseudomonadota</taxon>
        <taxon>Alphaproteobacteria</taxon>
        <taxon>Rhodobacterales</taxon>
        <taxon>Roseobacteraceae</taxon>
        <taxon>Palleronia</taxon>
    </lineage>
</organism>
<feature type="region of interest" description="Disordered" evidence="2">
    <location>
        <begin position="1"/>
        <end position="22"/>
    </location>
</feature>
<dbReference type="Pfam" id="PF01527">
    <property type="entry name" value="HTH_Tnp_1"/>
    <property type="match status" value="1"/>
</dbReference>
<evidence type="ECO:0000313" key="3">
    <source>
        <dbReference type="EMBL" id="TRD13527.1"/>
    </source>
</evidence>
<dbReference type="GO" id="GO:0003677">
    <property type="term" value="F:DNA binding"/>
    <property type="evidence" value="ECO:0007669"/>
    <property type="project" value="InterPro"/>
</dbReference>
<gene>
    <name evidence="3" type="ORF">FEV53_20250</name>
</gene>
<proteinExistence type="predicted"/>
<keyword evidence="4" id="KW-1185">Reference proteome</keyword>
<dbReference type="OrthoDB" id="7877002at2"/>
<dbReference type="InterPro" id="IPR002514">
    <property type="entry name" value="Transposase_8"/>
</dbReference>